<sequence>MKKKISSIMTLAVALALTACGGNSNDGSRKAQELSGAGATFPLPFYNVVFENFAQVNGDAVAYGGIGSGGGVRNLRDEIVDFAGSDAFLSDKEMAEMNPVIHVPTCMGAVVLAYNLDGISELKLSGEVIADIFAGNIKMWNDERLAALNPDVTLPAEAIIPVFRSDGSGTTFVFTDYLTKVSPMWASNFGAGKSVNFPSGQAAKGNPGVAGVIKQTKNSIGYVGSEYAFAQKIPYARVQNQRGEYVLPSSATISAAASGEIPADTRCSITNADAAGAYPISTFTWMIIYKEQNYSDRSKEQAMATLDLLKYILSDEAQNITSEVHYAPLPAKAKELSMTNLKTVTFDGVAILQ</sequence>
<evidence type="ECO:0000259" key="8">
    <source>
        <dbReference type="Pfam" id="PF12849"/>
    </source>
</evidence>
<dbReference type="PANTHER" id="PTHR42996:SF1">
    <property type="entry name" value="PHOSPHATE-BINDING PROTEIN PSTS"/>
    <property type="match status" value="1"/>
</dbReference>
<dbReference type="GO" id="GO:0043190">
    <property type="term" value="C:ATP-binding cassette (ABC) transporter complex"/>
    <property type="evidence" value="ECO:0007669"/>
    <property type="project" value="InterPro"/>
</dbReference>
<keyword evidence="10" id="KW-1185">Reference proteome</keyword>
<gene>
    <name evidence="9" type="ORF">A4V03_13565</name>
</gene>
<protein>
    <recommendedName>
        <fullName evidence="6">Phosphate-binding protein</fullName>
    </recommendedName>
</protein>
<comment type="similarity">
    <text evidence="2 6">Belongs to the PstS family.</text>
</comment>
<dbReference type="PROSITE" id="PS51257">
    <property type="entry name" value="PROKAR_LIPOPROTEIN"/>
    <property type="match status" value="1"/>
</dbReference>
<dbReference type="EMBL" id="CP015401">
    <property type="protein sequence ID" value="ANU58472.1"/>
    <property type="molecule type" value="Genomic_DNA"/>
</dbReference>
<evidence type="ECO:0000256" key="7">
    <source>
        <dbReference type="SAM" id="SignalP"/>
    </source>
</evidence>
<keyword evidence="5 6" id="KW-0592">Phosphate transport</keyword>
<evidence type="ECO:0000313" key="9">
    <source>
        <dbReference type="EMBL" id="ANU58472.1"/>
    </source>
</evidence>
<dbReference type="Proteomes" id="UP000092631">
    <property type="component" value="Chromosome"/>
</dbReference>
<feature type="domain" description="PBP" evidence="8">
    <location>
        <begin position="29"/>
        <end position="316"/>
    </location>
</feature>
<dbReference type="RefSeq" id="WP_065539332.1">
    <property type="nucleotide sequence ID" value="NZ_CAPDLJ010000013.1"/>
</dbReference>
<dbReference type="PIRSF" id="PIRSF002756">
    <property type="entry name" value="PstS"/>
    <property type="match status" value="1"/>
</dbReference>
<comment type="subunit">
    <text evidence="3">The complex is composed of two ATP-binding proteins (PstB), two transmembrane proteins (PstC and PstA) and a solute-binding protein (PstS).</text>
</comment>
<proteinExistence type="inferred from homology"/>
<name>A0A1C7H3U3_9BACE</name>
<keyword evidence="4 6" id="KW-0813">Transport</keyword>
<feature type="signal peptide" evidence="7">
    <location>
        <begin position="1"/>
        <end position="21"/>
    </location>
</feature>
<keyword evidence="7" id="KW-0732">Signal</keyword>
<dbReference type="Pfam" id="PF12849">
    <property type="entry name" value="PBP_like_2"/>
    <property type="match status" value="1"/>
</dbReference>
<evidence type="ECO:0000256" key="2">
    <source>
        <dbReference type="ARBA" id="ARBA00008725"/>
    </source>
</evidence>
<reference evidence="10" key="1">
    <citation type="submission" date="2016-04" db="EMBL/GenBank/DDBJ databases">
        <title>Complete Genome Sequences of Twelve Strains of a Stable Defined Moderately Diverse Mouse Microbiota 2 (sDMDMm2).</title>
        <authorList>
            <person name="Uchimura Y."/>
            <person name="Wyss M."/>
            <person name="Brugiroux S."/>
            <person name="Limenitakis J.P."/>
            <person name="Stecher B."/>
            <person name="McCoy K.D."/>
            <person name="Macpherson A.J."/>
        </authorList>
    </citation>
    <scope>NUCLEOTIDE SEQUENCE [LARGE SCALE GENOMIC DNA]</scope>
    <source>
        <strain evidence="10">I48</strain>
    </source>
</reference>
<dbReference type="CDD" id="cd13565">
    <property type="entry name" value="PBP2_PstS"/>
    <property type="match status" value="1"/>
</dbReference>
<dbReference type="GO" id="GO:0042301">
    <property type="term" value="F:phosphate ion binding"/>
    <property type="evidence" value="ECO:0007669"/>
    <property type="project" value="InterPro"/>
</dbReference>
<evidence type="ECO:0000256" key="1">
    <source>
        <dbReference type="ARBA" id="ARBA00002841"/>
    </source>
</evidence>
<evidence type="ECO:0000256" key="4">
    <source>
        <dbReference type="ARBA" id="ARBA00022448"/>
    </source>
</evidence>
<dbReference type="Gene3D" id="3.40.190.10">
    <property type="entry name" value="Periplasmic binding protein-like II"/>
    <property type="match status" value="2"/>
</dbReference>
<dbReference type="NCBIfam" id="TIGR00975">
    <property type="entry name" value="3a0107s03"/>
    <property type="match status" value="1"/>
</dbReference>
<dbReference type="GO" id="GO:0035435">
    <property type="term" value="P:phosphate ion transmembrane transport"/>
    <property type="evidence" value="ECO:0007669"/>
    <property type="project" value="InterPro"/>
</dbReference>
<dbReference type="InterPro" id="IPR005673">
    <property type="entry name" value="ABC_phos-bd_PstS"/>
</dbReference>
<evidence type="ECO:0000256" key="3">
    <source>
        <dbReference type="ARBA" id="ARBA00011529"/>
    </source>
</evidence>
<comment type="function">
    <text evidence="1">Part of the ABC transporter complex PstSACB involved in phosphate import.</text>
</comment>
<dbReference type="PANTHER" id="PTHR42996">
    <property type="entry name" value="PHOSPHATE-BINDING PROTEIN PSTS"/>
    <property type="match status" value="1"/>
</dbReference>
<dbReference type="OrthoDB" id="9783488at2"/>
<evidence type="ECO:0000313" key="10">
    <source>
        <dbReference type="Proteomes" id="UP000092631"/>
    </source>
</evidence>
<dbReference type="SUPFAM" id="SSF53850">
    <property type="entry name" value="Periplasmic binding protein-like II"/>
    <property type="match status" value="1"/>
</dbReference>
<organism evidence="9 10">
    <name type="scientific">Bacteroides caecimuris</name>
    <dbReference type="NCBI Taxonomy" id="1796613"/>
    <lineage>
        <taxon>Bacteria</taxon>
        <taxon>Pseudomonadati</taxon>
        <taxon>Bacteroidota</taxon>
        <taxon>Bacteroidia</taxon>
        <taxon>Bacteroidales</taxon>
        <taxon>Bacteroidaceae</taxon>
        <taxon>Bacteroides</taxon>
    </lineage>
</organism>
<dbReference type="InterPro" id="IPR024370">
    <property type="entry name" value="PBP_domain"/>
</dbReference>
<dbReference type="GeneID" id="82188171"/>
<accession>A0A1C7H3U3</accession>
<dbReference type="KEGG" id="bcae:A4V03_13565"/>
<evidence type="ECO:0000256" key="5">
    <source>
        <dbReference type="ARBA" id="ARBA00022592"/>
    </source>
</evidence>
<dbReference type="InterPro" id="IPR050962">
    <property type="entry name" value="Phosphate-bind_PstS"/>
</dbReference>
<dbReference type="AlphaFoldDB" id="A0A1C7H3U3"/>
<evidence type="ECO:0000256" key="6">
    <source>
        <dbReference type="PIRNR" id="PIRNR002756"/>
    </source>
</evidence>
<feature type="chain" id="PRO_5008886931" description="Phosphate-binding protein" evidence="7">
    <location>
        <begin position="22"/>
        <end position="353"/>
    </location>
</feature>